<dbReference type="GO" id="GO:0030246">
    <property type="term" value="F:carbohydrate binding"/>
    <property type="evidence" value="ECO:0007669"/>
    <property type="project" value="UniProtKB-KW"/>
</dbReference>
<reference evidence="4" key="1">
    <citation type="submission" date="2019-08" db="EMBL/GenBank/DDBJ databases">
        <title>Reference gene set and small RNA set construction with multiple tissues from Davidia involucrata Baill.</title>
        <authorList>
            <person name="Yang H."/>
            <person name="Zhou C."/>
            <person name="Li G."/>
            <person name="Wang J."/>
            <person name="Gao P."/>
            <person name="Wang M."/>
            <person name="Wang R."/>
            <person name="Zhao Y."/>
        </authorList>
    </citation>
    <scope>NUCLEOTIDE SEQUENCE</scope>
    <source>
        <tissue evidence="4">Mixed with DoveR01_LX</tissue>
    </source>
</reference>
<dbReference type="PROSITE" id="PS00307">
    <property type="entry name" value="LECTIN_LEGUME_BETA"/>
    <property type="match status" value="1"/>
</dbReference>
<dbReference type="AlphaFoldDB" id="A0A5B6ZF18"/>
<dbReference type="PANTHER" id="PTHR32401">
    <property type="entry name" value="CONCANAVALIN A-LIKE LECTIN FAMILY PROTEIN"/>
    <property type="match status" value="1"/>
</dbReference>
<dbReference type="InterPro" id="IPR050258">
    <property type="entry name" value="Leguminous_Lectin"/>
</dbReference>
<accession>A0A5B6ZF18</accession>
<evidence type="ECO:0000256" key="1">
    <source>
        <dbReference type="ARBA" id="ARBA00007606"/>
    </source>
</evidence>
<dbReference type="InterPro" id="IPR001220">
    <property type="entry name" value="Legume_lectin_dom"/>
</dbReference>
<keyword evidence="2 4" id="KW-0430">Lectin</keyword>
<gene>
    <name evidence="4" type="ORF">Din_011367</name>
</gene>
<comment type="similarity">
    <text evidence="1">Belongs to the leguminous lectin family.</text>
</comment>
<name>A0A5B6ZF18_DAVIN</name>
<protein>
    <submittedName>
        <fullName evidence="4">Putative clade XVIII lectin receptor kinase</fullName>
        <ecNumber evidence="4">2.7.11.1</ecNumber>
    </submittedName>
</protein>
<dbReference type="Gene3D" id="2.60.120.200">
    <property type="match status" value="1"/>
</dbReference>
<organism evidence="4">
    <name type="scientific">Davidia involucrata</name>
    <name type="common">Dove tree</name>
    <dbReference type="NCBI Taxonomy" id="16924"/>
    <lineage>
        <taxon>Eukaryota</taxon>
        <taxon>Viridiplantae</taxon>
        <taxon>Streptophyta</taxon>
        <taxon>Embryophyta</taxon>
        <taxon>Tracheophyta</taxon>
        <taxon>Spermatophyta</taxon>
        <taxon>Magnoliopsida</taxon>
        <taxon>eudicotyledons</taxon>
        <taxon>Gunneridae</taxon>
        <taxon>Pentapetalae</taxon>
        <taxon>asterids</taxon>
        <taxon>Cornales</taxon>
        <taxon>Nyssaceae</taxon>
        <taxon>Davidia</taxon>
    </lineage>
</organism>
<keyword evidence="4" id="KW-0808">Transferase</keyword>
<keyword evidence="4" id="KW-0675">Receptor</keyword>
<evidence type="ECO:0000256" key="2">
    <source>
        <dbReference type="ARBA" id="ARBA00022734"/>
    </source>
</evidence>
<proteinExistence type="inferred from homology"/>
<sequence>MGGQTGRATYKEKLHLWDEASGKMTDFTTHFSFVIDSNGSTQYADGLAFFLAPVNSSIPTDGGGGALGLGNNDINQTTNSAAYQFVAVEFDTYPNHWDPTGSTVHTHVGININSMRSVTTAIWWNDVSLGKQNDAWITYNSTSHNLSVVFTGFMNNQTQNGSLDHEVDLSDFLPELVIVGFSAAT</sequence>
<dbReference type="SUPFAM" id="SSF49899">
    <property type="entry name" value="Concanavalin A-like lectins/glucanases"/>
    <property type="match status" value="1"/>
</dbReference>
<dbReference type="GO" id="GO:0004674">
    <property type="term" value="F:protein serine/threonine kinase activity"/>
    <property type="evidence" value="ECO:0007669"/>
    <property type="project" value="UniProtKB-EC"/>
</dbReference>
<feature type="domain" description="Legume lectin" evidence="3">
    <location>
        <begin position="4"/>
        <end position="185"/>
    </location>
</feature>
<dbReference type="PANTHER" id="PTHR32401:SF49">
    <property type="entry name" value="OS10G0129200 PROTEIN"/>
    <property type="match status" value="1"/>
</dbReference>
<dbReference type="CDD" id="cd06899">
    <property type="entry name" value="lectin_legume_LecRK_Arcelin_ConA"/>
    <property type="match status" value="1"/>
</dbReference>
<dbReference type="EC" id="2.7.11.1" evidence="4"/>
<dbReference type="Pfam" id="PF00139">
    <property type="entry name" value="Lectin_legB"/>
    <property type="match status" value="1"/>
</dbReference>
<keyword evidence="4" id="KW-0418">Kinase</keyword>
<evidence type="ECO:0000259" key="3">
    <source>
        <dbReference type="Pfam" id="PF00139"/>
    </source>
</evidence>
<evidence type="ECO:0000313" key="4">
    <source>
        <dbReference type="EMBL" id="MPA41926.1"/>
    </source>
</evidence>
<dbReference type="EMBL" id="GHES01011367">
    <property type="protein sequence ID" value="MPA41926.1"/>
    <property type="molecule type" value="Transcribed_RNA"/>
</dbReference>
<dbReference type="InterPro" id="IPR013320">
    <property type="entry name" value="ConA-like_dom_sf"/>
</dbReference>
<dbReference type="InterPro" id="IPR019825">
    <property type="entry name" value="Lectin_legB_Mn/Ca_BS"/>
</dbReference>